<dbReference type="EMBL" id="CP090895">
    <property type="protein sequence ID" value="ULT91035.1"/>
    <property type="molecule type" value="Genomic_DNA"/>
</dbReference>
<organism evidence="3 4">
    <name type="scientific">Caenorhabditis briggsae</name>
    <dbReference type="NCBI Taxonomy" id="6238"/>
    <lineage>
        <taxon>Eukaryota</taxon>
        <taxon>Metazoa</taxon>
        <taxon>Ecdysozoa</taxon>
        <taxon>Nematoda</taxon>
        <taxon>Chromadorea</taxon>
        <taxon>Rhabditida</taxon>
        <taxon>Rhabditina</taxon>
        <taxon>Rhabditomorpha</taxon>
        <taxon>Rhabditoidea</taxon>
        <taxon>Rhabditidae</taxon>
        <taxon>Peloderinae</taxon>
        <taxon>Caenorhabditis</taxon>
    </lineage>
</organism>
<accession>A0AAE9D3I9</accession>
<feature type="region of interest" description="Disordered" evidence="1">
    <location>
        <begin position="89"/>
        <end position="125"/>
    </location>
</feature>
<dbReference type="Proteomes" id="UP000827892">
    <property type="component" value="Chromosome V"/>
</dbReference>
<keyword evidence="2" id="KW-0472">Membrane</keyword>
<feature type="transmembrane region" description="Helical" evidence="2">
    <location>
        <begin position="57"/>
        <end position="78"/>
    </location>
</feature>
<gene>
    <name evidence="3" type="ORF">L3Y34_008967</name>
</gene>
<keyword evidence="2" id="KW-0812">Transmembrane</keyword>
<feature type="region of interest" description="Disordered" evidence="1">
    <location>
        <begin position="1"/>
        <end position="21"/>
    </location>
</feature>
<evidence type="ECO:0008006" key="5">
    <source>
        <dbReference type="Google" id="ProtNLM"/>
    </source>
</evidence>
<feature type="compositionally biased region" description="Acidic residues" evidence="1">
    <location>
        <begin position="109"/>
        <end position="125"/>
    </location>
</feature>
<sequence>MAFNSTSSSSSTISTTTTSTNTSIPTTILLNSKVTSLASTTTMKPLTTLNYTENDELIGFIIFINFIFTCCLMVAVAYNRQVFCFSKPKTGRGGKKKKKAKGKGHIAEPWDDINDDEDDEDFEEI</sequence>
<protein>
    <recommendedName>
        <fullName evidence="5">Transmembrane protein</fullName>
    </recommendedName>
</protein>
<proteinExistence type="predicted"/>
<keyword evidence="2" id="KW-1133">Transmembrane helix</keyword>
<name>A0AAE9D3I9_CAEBR</name>
<feature type="compositionally biased region" description="Basic residues" evidence="1">
    <location>
        <begin position="89"/>
        <end position="104"/>
    </location>
</feature>
<evidence type="ECO:0000313" key="3">
    <source>
        <dbReference type="EMBL" id="ULT91035.1"/>
    </source>
</evidence>
<reference evidence="3 4" key="1">
    <citation type="submission" date="2022-02" db="EMBL/GenBank/DDBJ databases">
        <title>Chromosome-level reference genomes for two strains of Caenorhabditis briggsae: an improved platform for comparative genomics.</title>
        <authorList>
            <person name="Stevens L."/>
            <person name="Andersen E.C."/>
        </authorList>
    </citation>
    <scope>NUCLEOTIDE SEQUENCE [LARGE SCALE GENOMIC DNA]</scope>
    <source>
        <strain evidence="3">QX1410_ONT</strain>
        <tissue evidence="3">Whole-organism</tissue>
    </source>
</reference>
<dbReference type="AlphaFoldDB" id="A0AAE9D3I9"/>
<evidence type="ECO:0000256" key="1">
    <source>
        <dbReference type="SAM" id="MobiDB-lite"/>
    </source>
</evidence>
<evidence type="ECO:0000313" key="4">
    <source>
        <dbReference type="Proteomes" id="UP000827892"/>
    </source>
</evidence>
<evidence type="ECO:0000256" key="2">
    <source>
        <dbReference type="SAM" id="Phobius"/>
    </source>
</evidence>